<dbReference type="SMART" id="SM00387">
    <property type="entry name" value="HATPase_c"/>
    <property type="match status" value="1"/>
</dbReference>
<protein>
    <recommendedName>
        <fullName evidence="9">Circadian input-output histidine kinase CikA</fullName>
        <ecNumber evidence="3">2.7.13.3</ecNumber>
    </recommendedName>
    <alternativeName>
        <fullName evidence="4">Stage 0 sporulation protein A homolog</fullName>
    </alternativeName>
</protein>
<dbReference type="PANTHER" id="PTHR45339">
    <property type="entry name" value="HYBRID SIGNAL TRANSDUCTION HISTIDINE KINASE J"/>
    <property type="match status" value="1"/>
</dbReference>
<dbReference type="InterPro" id="IPR011006">
    <property type="entry name" value="CheY-like_superfamily"/>
</dbReference>
<evidence type="ECO:0000259" key="12">
    <source>
        <dbReference type="PROSITE" id="PS50109"/>
    </source>
</evidence>
<dbReference type="EC" id="2.7.13.3" evidence="3"/>
<evidence type="ECO:0000256" key="1">
    <source>
        <dbReference type="ARBA" id="ARBA00000085"/>
    </source>
</evidence>
<evidence type="ECO:0000256" key="6">
    <source>
        <dbReference type="ARBA" id="ARBA00022777"/>
    </source>
</evidence>
<evidence type="ECO:0000256" key="11">
    <source>
        <dbReference type="SAM" id="Phobius"/>
    </source>
</evidence>
<dbReference type="RefSeq" id="WP_099385272.1">
    <property type="nucleotide sequence ID" value="NZ_JANSWH010000066.1"/>
</dbReference>
<evidence type="ECO:0000256" key="7">
    <source>
        <dbReference type="ARBA" id="ARBA00023012"/>
    </source>
</evidence>
<dbReference type="SUPFAM" id="SSF47384">
    <property type="entry name" value="Homodimeric domain of signal transducing histidine kinase"/>
    <property type="match status" value="1"/>
</dbReference>
<dbReference type="PRINTS" id="PR00344">
    <property type="entry name" value="BCTRLSENSOR"/>
</dbReference>
<dbReference type="PROSITE" id="PS50110">
    <property type="entry name" value="RESPONSE_REGULATORY"/>
    <property type="match status" value="1"/>
</dbReference>
<dbReference type="AlphaFoldDB" id="A0A2G3E615"/>
<dbReference type="InterPro" id="IPR036890">
    <property type="entry name" value="HATPase_C_sf"/>
</dbReference>
<evidence type="ECO:0000256" key="3">
    <source>
        <dbReference type="ARBA" id="ARBA00012438"/>
    </source>
</evidence>
<dbReference type="EMBL" id="PDYG01000003">
    <property type="protein sequence ID" value="PHU38718.1"/>
    <property type="molecule type" value="Genomic_DNA"/>
</dbReference>
<dbReference type="InterPro" id="IPR005467">
    <property type="entry name" value="His_kinase_dom"/>
</dbReference>
<dbReference type="Proteomes" id="UP000224563">
    <property type="component" value="Unassembled WGS sequence"/>
</dbReference>
<keyword evidence="15" id="KW-1185">Reference proteome</keyword>
<feature type="transmembrane region" description="Helical" evidence="11">
    <location>
        <begin position="173"/>
        <end position="192"/>
    </location>
</feature>
<dbReference type="GO" id="GO:0000155">
    <property type="term" value="F:phosphorelay sensor kinase activity"/>
    <property type="evidence" value="ECO:0007669"/>
    <property type="project" value="InterPro"/>
</dbReference>
<evidence type="ECO:0000256" key="8">
    <source>
        <dbReference type="ARBA" id="ARBA00024867"/>
    </source>
</evidence>
<dbReference type="Gene3D" id="3.40.50.2300">
    <property type="match status" value="1"/>
</dbReference>
<dbReference type="SUPFAM" id="SSF52172">
    <property type="entry name" value="CheY-like"/>
    <property type="match status" value="1"/>
</dbReference>
<feature type="transmembrane region" description="Helical" evidence="11">
    <location>
        <begin position="76"/>
        <end position="96"/>
    </location>
</feature>
<dbReference type="CDD" id="cd16922">
    <property type="entry name" value="HATPase_EvgS-ArcB-TorS-like"/>
    <property type="match status" value="1"/>
</dbReference>
<proteinExistence type="inferred from homology"/>
<keyword evidence="5 10" id="KW-0597">Phosphoprotein</keyword>
<dbReference type="CDD" id="cd17546">
    <property type="entry name" value="REC_hyHK_CKI1_RcsC-like"/>
    <property type="match status" value="1"/>
</dbReference>
<evidence type="ECO:0000256" key="10">
    <source>
        <dbReference type="PROSITE-ProRule" id="PRU00169"/>
    </source>
</evidence>
<evidence type="ECO:0000256" key="2">
    <source>
        <dbReference type="ARBA" id="ARBA00006402"/>
    </source>
</evidence>
<dbReference type="InterPro" id="IPR003661">
    <property type="entry name" value="HisK_dim/P_dom"/>
</dbReference>
<gene>
    <name evidence="14" type="ORF">CSX02_00815</name>
</gene>
<evidence type="ECO:0000313" key="14">
    <source>
        <dbReference type="EMBL" id="PHU38718.1"/>
    </source>
</evidence>
<dbReference type="InterPro" id="IPR003594">
    <property type="entry name" value="HATPase_dom"/>
</dbReference>
<feature type="transmembrane region" description="Helical" evidence="11">
    <location>
        <begin position="140"/>
        <end position="161"/>
    </location>
</feature>
<feature type="domain" description="Response regulatory" evidence="13">
    <location>
        <begin position="490"/>
        <end position="608"/>
    </location>
</feature>
<keyword evidence="6" id="KW-0418">Kinase</keyword>
<comment type="catalytic activity">
    <reaction evidence="1">
        <text>ATP + protein L-histidine = ADP + protein N-phospho-L-histidine.</text>
        <dbReference type="EC" id="2.7.13.3"/>
    </reaction>
</comment>
<feature type="modified residue" description="4-aspartylphosphate" evidence="10">
    <location>
        <position position="539"/>
    </location>
</feature>
<dbReference type="SMART" id="SM00448">
    <property type="entry name" value="REC"/>
    <property type="match status" value="1"/>
</dbReference>
<dbReference type="Pfam" id="PF00072">
    <property type="entry name" value="Response_reg"/>
    <property type="match status" value="1"/>
</dbReference>
<feature type="transmembrane region" description="Helical" evidence="11">
    <location>
        <begin position="37"/>
        <end position="56"/>
    </location>
</feature>
<dbReference type="InterPro" id="IPR004358">
    <property type="entry name" value="Sig_transdc_His_kin-like_C"/>
</dbReference>
<dbReference type="CDD" id="cd00082">
    <property type="entry name" value="HisKA"/>
    <property type="match status" value="1"/>
</dbReference>
<evidence type="ECO:0000256" key="9">
    <source>
        <dbReference type="ARBA" id="ARBA00074306"/>
    </source>
</evidence>
<evidence type="ECO:0000313" key="15">
    <source>
        <dbReference type="Proteomes" id="UP000224563"/>
    </source>
</evidence>
<dbReference type="SMART" id="SM00388">
    <property type="entry name" value="HisKA"/>
    <property type="match status" value="1"/>
</dbReference>
<evidence type="ECO:0000256" key="5">
    <source>
        <dbReference type="ARBA" id="ARBA00022553"/>
    </source>
</evidence>
<dbReference type="Pfam" id="PF00512">
    <property type="entry name" value="HisKA"/>
    <property type="match status" value="1"/>
</dbReference>
<comment type="function">
    <text evidence="8">May play the central regulatory role in sporulation. It may be an element of the effector pathway responsible for the activation of sporulation genes in response to nutritional stress. Spo0A may act in concert with spo0H (a sigma factor) to control the expression of some genes that are critical to the sporulation process.</text>
</comment>
<comment type="similarity">
    <text evidence="2">In the N-terminal section; belongs to the phytochrome family.</text>
</comment>
<keyword evidence="11" id="KW-0812">Transmembrane</keyword>
<evidence type="ECO:0000259" key="13">
    <source>
        <dbReference type="PROSITE" id="PS50110"/>
    </source>
</evidence>
<keyword evidence="11" id="KW-0472">Membrane</keyword>
<keyword evidence="11" id="KW-1133">Transmembrane helix</keyword>
<feature type="transmembrane region" description="Helical" evidence="11">
    <location>
        <begin position="6"/>
        <end position="25"/>
    </location>
</feature>
<dbReference type="InterPro" id="IPR036097">
    <property type="entry name" value="HisK_dim/P_sf"/>
</dbReference>
<feature type="transmembrane region" description="Helical" evidence="11">
    <location>
        <begin position="108"/>
        <end position="128"/>
    </location>
</feature>
<dbReference type="InterPro" id="IPR001789">
    <property type="entry name" value="Sig_transdc_resp-reg_receiver"/>
</dbReference>
<dbReference type="Pfam" id="PF02518">
    <property type="entry name" value="HATPase_c"/>
    <property type="match status" value="1"/>
</dbReference>
<feature type="domain" description="Histidine kinase" evidence="12">
    <location>
        <begin position="244"/>
        <end position="465"/>
    </location>
</feature>
<dbReference type="FunFam" id="3.30.565.10:FF:000010">
    <property type="entry name" value="Sensor histidine kinase RcsC"/>
    <property type="match status" value="1"/>
</dbReference>
<dbReference type="Gene3D" id="3.30.565.10">
    <property type="entry name" value="Histidine kinase-like ATPase, C-terminal domain"/>
    <property type="match status" value="1"/>
</dbReference>
<reference evidence="14 15" key="2">
    <citation type="submission" date="2017-10" db="EMBL/GenBank/DDBJ databases">
        <authorList>
            <person name="Banno H."/>
            <person name="Chua N.-H."/>
        </authorList>
    </citation>
    <scope>NUCLEOTIDE SEQUENCE [LARGE SCALE GENOMIC DNA]</scope>
    <source>
        <strain evidence="14 15">JK623</strain>
    </source>
</reference>
<dbReference type="Gene3D" id="1.10.287.130">
    <property type="match status" value="1"/>
</dbReference>
<accession>A0A2G3E615</accession>
<organism evidence="14 15">
    <name type="scientific">Agathobacter ruminis</name>
    <dbReference type="NCBI Taxonomy" id="1712665"/>
    <lineage>
        <taxon>Bacteria</taxon>
        <taxon>Bacillati</taxon>
        <taxon>Bacillota</taxon>
        <taxon>Clostridia</taxon>
        <taxon>Lachnospirales</taxon>
        <taxon>Lachnospiraceae</taxon>
        <taxon>Agathobacter</taxon>
    </lineage>
</organism>
<dbReference type="PANTHER" id="PTHR45339:SF1">
    <property type="entry name" value="HYBRID SIGNAL TRANSDUCTION HISTIDINE KINASE J"/>
    <property type="match status" value="1"/>
</dbReference>
<comment type="caution">
    <text evidence="14">The sequence shown here is derived from an EMBL/GenBank/DDBJ whole genome shotgun (WGS) entry which is preliminary data.</text>
</comment>
<keyword evidence="6" id="KW-0808">Transferase</keyword>
<dbReference type="SUPFAM" id="SSF55874">
    <property type="entry name" value="ATPase domain of HSP90 chaperone/DNA topoisomerase II/histidine kinase"/>
    <property type="match status" value="1"/>
</dbReference>
<keyword evidence="7" id="KW-0902">Two-component regulatory system</keyword>
<sequence length="617" mass="70878">MMFFMNVKLQISCLVIILYIILNYFLTKRVKSYVHRIFSATIITALIYLLFDLITVYTVNHREMISPILNRILHNIYLTSMTFFLLLIFVYSYSVVIDMKPSAHRVRFLWGIPWIAMAIAIWCLPLHYVHGEHTDYSMGAAAYVAYVCVVFYFLCALFVLLRNRKKVNVQVKRLLFIAYGTQFIILIIQALYPETLVSSMAIAINSIAIYMTLESPDIHLIEQLKIEKQSAISANKAKSEFLAKMSHEIRTPINGVMGLSELIMRESSQDEVCQYGQDIKESAELLLNIINEILDASKIESGKLQIVPAVYEMNHMIRELHSIIVEEARKKELRISFQMDSDIPGRLYGDDLRIKQVLLNLLNNAVKYTLEGEVSLKIECVKKSKDEVELHFAVSDTGIGIKPEHISKLFDSFERIEDEQTRYEPGTGLGLTIASSYLKLMNSELKVKSTYGVGSTFSFTLKQQIVNDQYQQEKPETYDYKKWYKAVSARILVVDDNHLNLKVFTGLLKQAQMNVTAVDNAKEGLDYFKKESFDLIFLDHMMPDMNGIEMLHEMKRYGPGPNESTPVIMLSANAVNGAKEKYLEEGFTDYLSKPILPDKLDEMILKHLPKDLIEYQE</sequence>
<reference evidence="14 15" key="1">
    <citation type="submission" date="2017-10" db="EMBL/GenBank/DDBJ databases">
        <title>Resolving the taxonomy of Roseburia spp., Eubacterium rectale and Agathobacter spp. through phylogenomic analysis.</title>
        <authorList>
            <person name="Sheridan P.O."/>
            <person name="Walker A.W."/>
            <person name="Duncan S.H."/>
            <person name="Scott K.P."/>
            <person name="Toole P.W.O."/>
            <person name="Luis P."/>
            <person name="Flint H.J."/>
        </authorList>
    </citation>
    <scope>NUCLEOTIDE SEQUENCE [LARGE SCALE GENOMIC DNA]</scope>
    <source>
        <strain evidence="14 15">JK623</strain>
    </source>
</reference>
<evidence type="ECO:0000256" key="4">
    <source>
        <dbReference type="ARBA" id="ARBA00018672"/>
    </source>
</evidence>
<dbReference type="PROSITE" id="PS50109">
    <property type="entry name" value="HIS_KIN"/>
    <property type="match status" value="1"/>
</dbReference>
<name>A0A2G3E615_9FIRM</name>